<gene>
    <name evidence="1" type="primary">E9</name>
</gene>
<sequence>MTVITEHCSTSNSDGMIIMFFPNWDTCFILRSDVTTTEEDMVVLTMQVATPEQNRRACATALYSALQKCAIYYGVGCLHRTLPVLYRRLQGRWTGTPLDPRVQFLVDLCKDSERMLAARMPFEKLRILIPLARLYDLYWLLSPTRAETREHAAFIRNSLTVAKALREERHKSRMRRRGHSYFNAY</sequence>
<dbReference type="EMBL" id="MK620304">
    <property type="protein sequence ID" value="QBR99476.1"/>
    <property type="molecule type" value="Genomic_DNA"/>
</dbReference>
<name>A0AAE6D339_9PAPI</name>
<proteinExistence type="predicted"/>
<protein>
    <submittedName>
        <fullName evidence="1">E9</fullName>
    </submittedName>
</protein>
<reference evidence="1" key="1">
    <citation type="journal article" date="2019" name="Front. Microbiol.">
        <title>New Insight Into Avian Papillomavirus Ecology and Evolution From Characterization of Novel Wild Bird Papillomaviruses.</title>
        <authorList>
            <person name="Canuti M."/>
            <person name="Munro H.J."/>
            <person name="Robertson G.J."/>
            <person name="Kroyer A."/>
            <person name="Roul S."/>
            <person name="Ojkic D."/>
            <person name="Whitney H."/>
            <person name="Lang A.S."/>
        </authorList>
    </citation>
    <scope>NUCLEOTIDE SEQUENCE</scope>
    <source>
        <strain evidence="1">NL15_B30</strain>
    </source>
</reference>
<dbReference type="Proteomes" id="UP001229591">
    <property type="component" value="Segment"/>
</dbReference>
<accession>A0AAE6D339</accession>
<evidence type="ECO:0000313" key="1">
    <source>
        <dbReference type="EMBL" id="QBR99476.1"/>
    </source>
</evidence>
<organism evidence="1 2">
    <name type="scientific">Gull papillomavirus 1</name>
    <dbReference type="NCBI Taxonomy" id="2562547"/>
    <lineage>
        <taxon>Viruses</taxon>
        <taxon>Monodnaviria</taxon>
        <taxon>Shotokuvirae</taxon>
        <taxon>Cossaviricota</taxon>
        <taxon>Papovaviricetes</taxon>
        <taxon>Zurhausenvirales</taxon>
        <taxon>Papillomaviridae</taxon>
    </lineage>
</organism>
<evidence type="ECO:0000313" key="2">
    <source>
        <dbReference type="Proteomes" id="UP001229591"/>
    </source>
</evidence>